<keyword evidence="3" id="KW-1185">Reference proteome</keyword>
<feature type="transmembrane region" description="Helical" evidence="1">
    <location>
        <begin position="163"/>
        <end position="183"/>
    </location>
</feature>
<organism evidence="2 3">
    <name type="scientific">Zunongwangia atlantica 22II14-10F7</name>
    <dbReference type="NCBI Taxonomy" id="1185767"/>
    <lineage>
        <taxon>Bacteria</taxon>
        <taxon>Pseudomonadati</taxon>
        <taxon>Bacteroidota</taxon>
        <taxon>Flavobacteriia</taxon>
        <taxon>Flavobacteriales</taxon>
        <taxon>Flavobacteriaceae</taxon>
        <taxon>Zunongwangia</taxon>
    </lineage>
</organism>
<reference evidence="2 3" key="1">
    <citation type="submission" date="2013-04" db="EMBL/GenBank/DDBJ databases">
        <title>Zunongwangia sp. 22II14-10F7 Genome Sequencing.</title>
        <authorList>
            <person name="Lai Q."/>
            <person name="Shao Z."/>
        </authorList>
    </citation>
    <scope>NUCLEOTIDE SEQUENCE [LARGE SCALE GENOMIC DNA]</scope>
    <source>
        <strain evidence="2 3">22II14-10F7</strain>
    </source>
</reference>
<evidence type="ECO:0008006" key="4">
    <source>
        <dbReference type="Google" id="ProtNLM"/>
    </source>
</evidence>
<evidence type="ECO:0000313" key="3">
    <source>
        <dbReference type="Proteomes" id="UP000192746"/>
    </source>
</evidence>
<evidence type="ECO:0000313" key="2">
    <source>
        <dbReference type="EMBL" id="ORL44679.1"/>
    </source>
</evidence>
<evidence type="ECO:0000256" key="1">
    <source>
        <dbReference type="SAM" id="Phobius"/>
    </source>
</evidence>
<dbReference type="STRING" id="1185767.IIF7_14244"/>
<sequence>MQAIERYTEPLDWITIIFIICFILIVLVRNLYTNRFNEFLYILTSNKFMLFKGKENNAFHGFNILLFSVNALSISVLIFWFYKYYTNPSPANYLFIYIRILTAYVCFILLKFGVEKIISNIFNIDKVIDIYLFQKLSYRNYIALLVFPITLLLIYTLNISDLWVYGVAGFILLANLTGIFNIFKQYQKLISANWFYFILYLCALEIAPYFILYKLITVY</sequence>
<feature type="transmembrane region" description="Helical" evidence="1">
    <location>
        <begin position="141"/>
        <end position="157"/>
    </location>
</feature>
<name>A0A1Y1T0X7_9FLAO</name>
<feature type="transmembrane region" description="Helical" evidence="1">
    <location>
        <begin position="62"/>
        <end position="82"/>
    </location>
</feature>
<keyword evidence="1" id="KW-0472">Membrane</keyword>
<gene>
    <name evidence="2" type="ORF">IIF7_14244</name>
</gene>
<dbReference type="EMBL" id="ARYN01000013">
    <property type="protein sequence ID" value="ORL44679.1"/>
    <property type="molecule type" value="Genomic_DNA"/>
</dbReference>
<comment type="caution">
    <text evidence="2">The sequence shown here is derived from an EMBL/GenBank/DDBJ whole genome shotgun (WGS) entry which is preliminary data.</text>
</comment>
<keyword evidence="1" id="KW-1133">Transmembrane helix</keyword>
<dbReference type="RefSeq" id="WP_084842374.1">
    <property type="nucleotide sequence ID" value="NZ_ARYN01000013.1"/>
</dbReference>
<dbReference type="AlphaFoldDB" id="A0A1Y1T0X7"/>
<dbReference type="Proteomes" id="UP000192746">
    <property type="component" value="Unassembled WGS sequence"/>
</dbReference>
<dbReference type="OrthoDB" id="1438590at2"/>
<protein>
    <recommendedName>
        <fullName evidence="4">DUF4271 domain-containing protein</fullName>
    </recommendedName>
</protein>
<dbReference type="Pfam" id="PF14093">
    <property type="entry name" value="DUF4271"/>
    <property type="match status" value="1"/>
</dbReference>
<dbReference type="InterPro" id="IPR025367">
    <property type="entry name" value="DUF4271"/>
</dbReference>
<proteinExistence type="predicted"/>
<keyword evidence="1" id="KW-0812">Transmembrane</keyword>
<feature type="transmembrane region" description="Helical" evidence="1">
    <location>
        <begin position="13"/>
        <end position="32"/>
    </location>
</feature>
<feature type="transmembrane region" description="Helical" evidence="1">
    <location>
        <begin position="195"/>
        <end position="216"/>
    </location>
</feature>
<feature type="transmembrane region" description="Helical" evidence="1">
    <location>
        <begin position="94"/>
        <end position="114"/>
    </location>
</feature>
<accession>A0A1Y1T0X7</accession>